<evidence type="ECO:0000256" key="3">
    <source>
        <dbReference type="ARBA" id="ARBA00022692"/>
    </source>
</evidence>
<comment type="subcellular location">
    <subcellularLocation>
        <location evidence="1">Cell membrane</location>
        <topology evidence="1">Multi-pass membrane protein</topology>
    </subcellularLocation>
</comment>
<dbReference type="Proteomes" id="UP000769766">
    <property type="component" value="Unassembled WGS sequence"/>
</dbReference>
<dbReference type="GO" id="GO:0055085">
    <property type="term" value="P:transmembrane transport"/>
    <property type="evidence" value="ECO:0007669"/>
    <property type="project" value="InterPro"/>
</dbReference>
<evidence type="ECO:0000313" key="9">
    <source>
        <dbReference type="Proteomes" id="UP000769766"/>
    </source>
</evidence>
<keyword evidence="5 7" id="KW-0472">Membrane</keyword>
<feature type="transmembrane region" description="Helical" evidence="7">
    <location>
        <begin position="474"/>
        <end position="492"/>
    </location>
</feature>
<keyword evidence="3 7" id="KW-0812">Transmembrane</keyword>
<feature type="transmembrane region" description="Helical" evidence="7">
    <location>
        <begin position="12"/>
        <end position="32"/>
    </location>
</feature>
<proteinExistence type="predicted"/>
<accession>A0A932CNZ2</accession>
<evidence type="ECO:0000256" key="7">
    <source>
        <dbReference type="SAM" id="Phobius"/>
    </source>
</evidence>
<feature type="transmembrane region" description="Helical" evidence="7">
    <location>
        <begin position="522"/>
        <end position="542"/>
    </location>
</feature>
<dbReference type="NCBIfam" id="TIGR04407">
    <property type="entry name" value="LptF_YjgP"/>
    <property type="match status" value="1"/>
</dbReference>
<feature type="transmembrane region" description="Helical" evidence="7">
    <location>
        <begin position="99"/>
        <end position="121"/>
    </location>
</feature>
<reference evidence="8" key="1">
    <citation type="submission" date="2020-07" db="EMBL/GenBank/DDBJ databases">
        <title>Huge and variable diversity of episymbiotic CPR bacteria and DPANN archaea in groundwater ecosystems.</title>
        <authorList>
            <person name="He C.Y."/>
            <person name="Keren R."/>
            <person name="Whittaker M."/>
            <person name="Farag I.F."/>
            <person name="Doudna J."/>
            <person name="Cate J.H.D."/>
            <person name="Banfield J.F."/>
        </authorList>
    </citation>
    <scope>NUCLEOTIDE SEQUENCE</scope>
    <source>
        <strain evidence="8">NC_groundwater_672_Ag_B-0.1um_62_36</strain>
    </source>
</reference>
<evidence type="ECO:0000256" key="4">
    <source>
        <dbReference type="ARBA" id="ARBA00022989"/>
    </source>
</evidence>
<evidence type="ECO:0000313" key="8">
    <source>
        <dbReference type="EMBL" id="MBI2876903.1"/>
    </source>
</evidence>
<feature type="transmembrane region" description="Helical" evidence="7">
    <location>
        <begin position="284"/>
        <end position="301"/>
    </location>
</feature>
<dbReference type="PANTHER" id="PTHR33529:SF6">
    <property type="entry name" value="YJGP_YJGQ FAMILY PERMEASE"/>
    <property type="match status" value="1"/>
</dbReference>
<evidence type="ECO:0000256" key="6">
    <source>
        <dbReference type="SAM" id="MobiDB-lite"/>
    </source>
</evidence>
<dbReference type="InterPro" id="IPR030922">
    <property type="entry name" value="LptF"/>
</dbReference>
<dbReference type="PANTHER" id="PTHR33529">
    <property type="entry name" value="SLR0882 PROTEIN-RELATED"/>
    <property type="match status" value="1"/>
</dbReference>
<evidence type="ECO:0000256" key="5">
    <source>
        <dbReference type="ARBA" id="ARBA00023136"/>
    </source>
</evidence>
<dbReference type="AlphaFoldDB" id="A0A932CNZ2"/>
<dbReference type="InterPro" id="IPR005495">
    <property type="entry name" value="LptG/LptF_permease"/>
</dbReference>
<evidence type="ECO:0000256" key="2">
    <source>
        <dbReference type="ARBA" id="ARBA00022475"/>
    </source>
</evidence>
<feature type="transmembrane region" description="Helical" evidence="7">
    <location>
        <begin position="313"/>
        <end position="330"/>
    </location>
</feature>
<protein>
    <submittedName>
        <fullName evidence="8">LPS export ABC transporter permease LptF</fullName>
    </submittedName>
</protein>
<gene>
    <name evidence="8" type="primary">lptF</name>
    <name evidence="8" type="ORF">HYY20_08480</name>
</gene>
<organism evidence="8 9">
    <name type="scientific">Tectimicrobiota bacterium</name>
    <dbReference type="NCBI Taxonomy" id="2528274"/>
    <lineage>
        <taxon>Bacteria</taxon>
        <taxon>Pseudomonadati</taxon>
        <taxon>Nitrospinota/Tectimicrobiota group</taxon>
        <taxon>Candidatus Tectimicrobiota</taxon>
    </lineage>
</organism>
<feature type="transmembrane region" description="Helical" evidence="7">
    <location>
        <begin position="52"/>
        <end position="78"/>
    </location>
</feature>
<dbReference type="GO" id="GO:0015920">
    <property type="term" value="P:lipopolysaccharide transport"/>
    <property type="evidence" value="ECO:0007669"/>
    <property type="project" value="TreeGrafter"/>
</dbReference>
<sequence length="713" mass="80719">MRIIPRYIFREIASTFALSLIIFTFILLLGKMAELIEMVFSRGVPLLQVAQLLLFILPPFAVVTIPISVGVSCTVVFSRLSTDGEILALKASGISLYHLLIPVGLFSAMAAALVFFLITFAQPWGNSAFKAALVQLLQTQTQVELKERIFNDRFKGLVIYVNEIPRGTQTLKGIMIADSRNLEAPETIFATGGSLTALPGSSILSLKLQDGTIHRFYAKRNRYQLLRFSRYEFSLDLQESFGEKGKGVRRAKEMSLFELRSRLQGLRRKSHEAYQLLTELHKKFTTPYACLILGLIGAPLGIRNQRSGRSGGFALSALLLFCYYLFSLMGEGLAEKGSLPPLVALWGPNLLWTLAGGYILYQMGRERPLFGLEQIGRPLEGRGQEARRALTASAERLRQAMVRQGERCMARLRRHPIGASSERPQDRPYRALPPGHPGGAGPQRLPQRMAPPPRWSLAYPWRTRILNRYVLSRFLQLFLLILAAFVLLYLVVEVVGKIEAAVEHQASLWYVLAYFTYELPHIVLQVLPFALLISSILTFALLSRNNELTAMRAGGISLTWISYPLILFGLVASLATFCGNEFILPHTNQQAALISRTQIKKRAVKGIFKNSKIWYHGGDHSLWNIQLLHPRQRLMHGITLFRMDPQSRLRERWDATEARWQAGEIFFHQAHLRTFGPNGSFEVAYFPHKRIRSSERLQDFLIIQKDPQEMSLR</sequence>
<dbReference type="EMBL" id="JACPRF010000257">
    <property type="protein sequence ID" value="MBI2876903.1"/>
    <property type="molecule type" value="Genomic_DNA"/>
</dbReference>
<dbReference type="GO" id="GO:0043190">
    <property type="term" value="C:ATP-binding cassette (ABC) transporter complex"/>
    <property type="evidence" value="ECO:0007669"/>
    <property type="project" value="InterPro"/>
</dbReference>
<name>A0A932CNZ2_UNCTE</name>
<dbReference type="Pfam" id="PF03739">
    <property type="entry name" value="LptF_LptG"/>
    <property type="match status" value="2"/>
</dbReference>
<feature type="transmembrane region" description="Helical" evidence="7">
    <location>
        <begin position="554"/>
        <end position="577"/>
    </location>
</feature>
<feature type="region of interest" description="Disordered" evidence="6">
    <location>
        <begin position="418"/>
        <end position="446"/>
    </location>
</feature>
<keyword evidence="4 7" id="KW-1133">Transmembrane helix</keyword>
<feature type="transmembrane region" description="Helical" evidence="7">
    <location>
        <begin position="342"/>
        <end position="361"/>
    </location>
</feature>
<keyword evidence="2" id="KW-1003">Cell membrane</keyword>
<evidence type="ECO:0000256" key="1">
    <source>
        <dbReference type="ARBA" id="ARBA00004651"/>
    </source>
</evidence>
<comment type="caution">
    <text evidence="8">The sequence shown here is derived from an EMBL/GenBank/DDBJ whole genome shotgun (WGS) entry which is preliminary data.</text>
</comment>